<name>A0ABS1CH08_9GAMM</name>
<sequence length="165" mass="18723">MEVVDNLENYCEDCSSAAGELATIKKVCGDKPGERLDEHQRQLLADVCRQQPFDDLALVYRREFETYGIGSPIWKMAATECNRIYTANAENRKPEDERFARDRFEADETRTDDKAAARSKPMNIERAYQASSDYVGIVIRTNEARRLKCALLNGGVITFVSKMVS</sequence>
<dbReference type="Proteomes" id="UP000748752">
    <property type="component" value="Unassembled WGS sequence"/>
</dbReference>
<protein>
    <submittedName>
        <fullName evidence="2">Uncharacterized protein</fullName>
    </submittedName>
</protein>
<dbReference type="EMBL" id="NRRV01000023">
    <property type="protein sequence ID" value="MBK1631200.1"/>
    <property type="molecule type" value="Genomic_DNA"/>
</dbReference>
<feature type="region of interest" description="Disordered" evidence="1">
    <location>
        <begin position="96"/>
        <end position="118"/>
    </location>
</feature>
<organism evidence="2 3">
    <name type="scientific">Thiohalocapsa halophila</name>
    <dbReference type="NCBI Taxonomy" id="69359"/>
    <lineage>
        <taxon>Bacteria</taxon>
        <taxon>Pseudomonadati</taxon>
        <taxon>Pseudomonadota</taxon>
        <taxon>Gammaproteobacteria</taxon>
        <taxon>Chromatiales</taxon>
        <taxon>Chromatiaceae</taxon>
        <taxon>Thiohalocapsa</taxon>
    </lineage>
</organism>
<feature type="compositionally biased region" description="Basic and acidic residues" evidence="1">
    <location>
        <begin position="96"/>
        <end position="116"/>
    </location>
</feature>
<keyword evidence="3" id="KW-1185">Reference proteome</keyword>
<comment type="caution">
    <text evidence="2">The sequence shown here is derived from an EMBL/GenBank/DDBJ whole genome shotgun (WGS) entry which is preliminary data.</text>
</comment>
<reference evidence="2 3" key="1">
    <citation type="journal article" date="2020" name="Microorganisms">
        <title>Osmotic Adaptation and Compatible Solute Biosynthesis of Phototrophic Bacteria as Revealed from Genome Analyses.</title>
        <authorList>
            <person name="Imhoff J.F."/>
            <person name="Rahn T."/>
            <person name="Kunzel S."/>
            <person name="Keller A."/>
            <person name="Neulinger S.C."/>
        </authorList>
    </citation>
    <scope>NUCLEOTIDE SEQUENCE [LARGE SCALE GENOMIC DNA]</scope>
    <source>
        <strain evidence="2 3">DSM 6210</strain>
    </source>
</reference>
<accession>A0ABS1CH08</accession>
<gene>
    <name evidence="2" type="ORF">CKO31_10710</name>
</gene>
<dbReference type="RefSeq" id="WP_200237030.1">
    <property type="nucleotide sequence ID" value="NZ_NRRV01000023.1"/>
</dbReference>
<evidence type="ECO:0000256" key="1">
    <source>
        <dbReference type="SAM" id="MobiDB-lite"/>
    </source>
</evidence>
<proteinExistence type="predicted"/>
<evidence type="ECO:0000313" key="2">
    <source>
        <dbReference type="EMBL" id="MBK1631200.1"/>
    </source>
</evidence>
<evidence type="ECO:0000313" key="3">
    <source>
        <dbReference type="Proteomes" id="UP000748752"/>
    </source>
</evidence>